<dbReference type="PROSITE" id="PS50114">
    <property type="entry name" value="GATA_ZN_FINGER_2"/>
    <property type="match status" value="1"/>
</dbReference>
<feature type="region of interest" description="Disordered" evidence="2">
    <location>
        <begin position="80"/>
        <end position="136"/>
    </location>
</feature>
<dbReference type="InterPro" id="IPR000679">
    <property type="entry name" value="Znf_GATA"/>
</dbReference>
<feature type="compositionally biased region" description="Low complexity" evidence="2">
    <location>
        <begin position="306"/>
        <end position="323"/>
    </location>
</feature>
<keyword evidence="4" id="KW-0238">DNA-binding</keyword>
<feature type="compositionally biased region" description="Low complexity" evidence="2">
    <location>
        <begin position="491"/>
        <end position="500"/>
    </location>
</feature>
<dbReference type="GO" id="GO:0006355">
    <property type="term" value="P:regulation of DNA-templated transcription"/>
    <property type="evidence" value="ECO:0007669"/>
    <property type="project" value="InterPro"/>
</dbReference>
<dbReference type="Gene3D" id="3.30.50.10">
    <property type="entry name" value="Erythroid Transcription Factor GATA-1, subunit A"/>
    <property type="match status" value="1"/>
</dbReference>
<feature type="compositionally biased region" description="Basic residues" evidence="2">
    <location>
        <begin position="792"/>
        <end position="803"/>
    </location>
</feature>
<protein>
    <submittedName>
        <fullName evidence="4">DNA-binding transcription repressor</fullName>
    </submittedName>
</protein>
<dbReference type="Pfam" id="PF00320">
    <property type="entry name" value="GATA"/>
    <property type="match status" value="1"/>
</dbReference>
<feature type="region of interest" description="Disordered" evidence="2">
    <location>
        <begin position="484"/>
        <end position="506"/>
    </location>
</feature>
<feature type="region of interest" description="Disordered" evidence="2">
    <location>
        <begin position="241"/>
        <end position="291"/>
    </location>
</feature>
<name>A0A9P6QP66_9FUNG</name>
<accession>A0A9P6QP66</accession>
<dbReference type="EMBL" id="JAAAJB010000005">
    <property type="protein sequence ID" value="KAG0270436.1"/>
    <property type="molecule type" value="Genomic_DNA"/>
</dbReference>
<evidence type="ECO:0000259" key="3">
    <source>
        <dbReference type="PROSITE" id="PS50114"/>
    </source>
</evidence>
<feature type="compositionally biased region" description="Basic and acidic residues" evidence="2">
    <location>
        <begin position="979"/>
        <end position="991"/>
    </location>
</feature>
<dbReference type="SMART" id="SM00401">
    <property type="entry name" value="ZnF_GATA"/>
    <property type="match status" value="1"/>
</dbReference>
<keyword evidence="1" id="KW-0862">Zinc</keyword>
<dbReference type="GO" id="GO:0008270">
    <property type="term" value="F:zinc ion binding"/>
    <property type="evidence" value="ECO:0007669"/>
    <property type="project" value="UniProtKB-KW"/>
</dbReference>
<gene>
    <name evidence="4" type="primary">ASH1</name>
    <name evidence="4" type="ORF">DFQ27_006648</name>
</gene>
<dbReference type="Proteomes" id="UP000807716">
    <property type="component" value="Unassembled WGS sequence"/>
</dbReference>
<evidence type="ECO:0000256" key="1">
    <source>
        <dbReference type="PROSITE-ProRule" id="PRU00094"/>
    </source>
</evidence>
<comment type="caution">
    <text evidence="4">The sequence shown here is derived from an EMBL/GenBank/DDBJ whole genome shotgun (WGS) entry which is preliminary data.</text>
</comment>
<dbReference type="CDD" id="cd00202">
    <property type="entry name" value="ZnF_GATA"/>
    <property type="match status" value="1"/>
</dbReference>
<evidence type="ECO:0000256" key="2">
    <source>
        <dbReference type="SAM" id="MobiDB-lite"/>
    </source>
</evidence>
<feature type="compositionally biased region" description="Basic and acidic residues" evidence="2">
    <location>
        <begin position="113"/>
        <end position="123"/>
    </location>
</feature>
<feature type="region of interest" description="Disordered" evidence="2">
    <location>
        <begin position="574"/>
        <end position="705"/>
    </location>
</feature>
<feature type="compositionally biased region" description="Polar residues" evidence="2">
    <location>
        <begin position="922"/>
        <end position="932"/>
    </location>
</feature>
<proteinExistence type="predicted"/>
<keyword evidence="5" id="KW-1185">Reference proteome</keyword>
<evidence type="ECO:0000313" key="5">
    <source>
        <dbReference type="Proteomes" id="UP000807716"/>
    </source>
</evidence>
<feature type="compositionally biased region" description="Low complexity" evidence="2">
    <location>
        <begin position="949"/>
        <end position="958"/>
    </location>
</feature>
<feature type="region of interest" description="Disordered" evidence="2">
    <location>
        <begin position="777"/>
        <end position="991"/>
    </location>
</feature>
<dbReference type="GO" id="GO:0043565">
    <property type="term" value="F:sequence-specific DNA binding"/>
    <property type="evidence" value="ECO:0007669"/>
    <property type="project" value="InterPro"/>
</dbReference>
<feature type="compositionally biased region" description="Low complexity" evidence="2">
    <location>
        <begin position="80"/>
        <end position="107"/>
    </location>
</feature>
<feature type="region of interest" description="Disordered" evidence="2">
    <location>
        <begin position="306"/>
        <end position="354"/>
    </location>
</feature>
<feature type="compositionally biased region" description="Gly residues" evidence="2">
    <location>
        <begin position="964"/>
        <end position="973"/>
    </location>
</feature>
<feature type="compositionally biased region" description="Polar residues" evidence="2">
    <location>
        <begin position="640"/>
        <end position="660"/>
    </location>
</feature>
<reference evidence="4" key="1">
    <citation type="journal article" date="2020" name="Fungal Divers.">
        <title>Resolving the Mortierellaceae phylogeny through synthesis of multi-gene phylogenetics and phylogenomics.</title>
        <authorList>
            <person name="Vandepol N."/>
            <person name="Liber J."/>
            <person name="Desiro A."/>
            <person name="Na H."/>
            <person name="Kennedy M."/>
            <person name="Barry K."/>
            <person name="Grigoriev I.V."/>
            <person name="Miller A.N."/>
            <person name="O'Donnell K."/>
            <person name="Stajich J.E."/>
            <person name="Bonito G."/>
        </authorList>
    </citation>
    <scope>NUCLEOTIDE SEQUENCE</scope>
    <source>
        <strain evidence="4">BC1065</strain>
    </source>
</reference>
<evidence type="ECO:0000313" key="4">
    <source>
        <dbReference type="EMBL" id="KAG0270436.1"/>
    </source>
</evidence>
<feature type="compositionally biased region" description="Low complexity" evidence="2">
    <location>
        <begin position="889"/>
        <end position="898"/>
    </location>
</feature>
<dbReference type="SUPFAM" id="SSF57716">
    <property type="entry name" value="Glucocorticoid receptor-like (DNA-binding domain)"/>
    <property type="match status" value="1"/>
</dbReference>
<feature type="compositionally biased region" description="Low complexity" evidence="2">
    <location>
        <begin position="781"/>
        <end position="791"/>
    </location>
</feature>
<feature type="compositionally biased region" description="Polar residues" evidence="2">
    <location>
        <begin position="670"/>
        <end position="680"/>
    </location>
</feature>
<feature type="compositionally biased region" description="Basic residues" evidence="2">
    <location>
        <begin position="589"/>
        <end position="607"/>
    </location>
</feature>
<feature type="compositionally biased region" description="Basic residues" evidence="2">
    <location>
        <begin position="686"/>
        <end position="697"/>
    </location>
</feature>
<feature type="domain" description="GATA-type" evidence="3">
    <location>
        <begin position="991"/>
        <end position="1031"/>
    </location>
</feature>
<organism evidence="4 5">
    <name type="scientific">Actinomortierella ambigua</name>
    <dbReference type="NCBI Taxonomy" id="1343610"/>
    <lineage>
        <taxon>Eukaryota</taxon>
        <taxon>Fungi</taxon>
        <taxon>Fungi incertae sedis</taxon>
        <taxon>Mucoromycota</taxon>
        <taxon>Mortierellomycotina</taxon>
        <taxon>Mortierellomycetes</taxon>
        <taxon>Mortierellales</taxon>
        <taxon>Mortierellaceae</taxon>
        <taxon>Actinomortierella</taxon>
    </lineage>
</organism>
<sequence>MSLLQQRRKSRISLSDIDELARTGKVQLTPNEIQLFHKKGILKTTMLPTPPLTTINEVTAPASNSLLIVQASNSSSTATANTLDTFNTPSVPSATSVSPTSTSSSSPSPSPLVDDRDLSDSRTKRSAHQVGLLSPQRQTARLFHRNTFENTTSHLFPEATLTAESSLSPWRRHSTANALQAVPTTPKQPSDLTVTRRSSTSVIPSVVSTPLGVQTVLYAASSPAHTLYSLPYQISAPVVPEGGTPVQPRKPAYNPPSPVSPTRGRKKSVPHRSPNANDPQDDSPGIVFQLPFGHWSPPVTAKASRENSLASSFSSSTTEITIRPPSPPIRTPSPGSTSAATIVMESSSSSSQNSIRVTIADQASSTERIAVTATATTATATTIAATPIATANITTTASETTSTSESVIAASVEPSGLGIRVDNMPPTPPTTICPEAALTEGTPAPSSLSLTSAPWTPVTPSNGFAPSALTSDIVDPIHQSTVQDIARARDSSSPAAAEDPTQLPLRAQRQLSIRRQSLLPRPELDFVNGSGILPPASQNLDTRGGAHILSYPVLLSDMVQVAMDGAHARELEAHTDDVDSETGAPTSCQRHHGKSAPKRKRGGKKRGSISAHGAAHGDEEESYHDGEAAPEFNNKRRRSSQAIPASDFATSNHVNSTKSTRGLALGSPVAISSSPKTGRSNARGGKLGRPRKPKMTGHRADSYDDAERLDQTFEPSPTFKPQPSEIPPEEVELALQYTREMVMHQEANVSSDGIHYHPTTLQPLLDATRHLKEQEGYFDSQQPHPHQCQLHIHQHHHHHHTHHQQQQQHEHHHHYAPGGRYKQSPADDEETEDELRPVRTTRGHSHLTYPGESDYYDEDELSHAEDVGDSGSAREVSPVKNGGGKTGQAKAPKSASKSRVSKAKTGENSEASSLKRKRQNKEANSTESSNAGLANKKRRPSSTAVSGFSSAAYAQQQKAKSEGRMGGTAGTSAGGPSKEGGKESSGRSSKTGEKKTCLACKIQDTPCWRPSYKEGTSLCNSCGLRYKKVGVICLNTDCNYIPIKSEYANMEAERQRSHNPHLKCLRCENVVYQPAGKKATSASAPASSSITASH</sequence>
<dbReference type="InterPro" id="IPR013088">
    <property type="entry name" value="Znf_NHR/GATA"/>
</dbReference>
<keyword evidence="1" id="KW-0479">Metal-binding</keyword>
<keyword evidence="1" id="KW-0863">Zinc-finger</keyword>
<dbReference type="AlphaFoldDB" id="A0A9P6QP66"/>
<dbReference type="OrthoDB" id="2162994at2759"/>